<keyword evidence="3" id="KW-1185">Reference proteome</keyword>
<organism evidence="2 3">
    <name type="scientific">Marinomonas mediterranea (strain ATCC 700492 / JCM 21426 / NBRC 103028 / MMB-1)</name>
    <dbReference type="NCBI Taxonomy" id="717774"/>
    <lineage>
        <taxon>Bacteria</taxon>
        <taxon>Pseudomonadati</taxon>
        <taxon>Pseudomonadota</taxon>
        <taxon>Gammaproteobacteria</taxon>
        <taxon>Oceanospirillales</taxon>
        <taxon>Oceanospirillaceae</taxon>
        <taxon>Marinomonas</taxon>
    </lineage>
</organism>
<name>F2K2E4_MARM1</name>
<dbReference type="RefSeq" id="WP_013662226.1">
    <property type="nucleotide sequence ID" value="NC_015276.1"/>
</dbReference>
<sequence length="99" mass="11604">MIYEVAEISVLIGQEEYFEKAVYKASQHFKEAKGCIGLKLERSIETPNHYRLIVGWNTVEDHMVTFKNSEGFKKWRELASPFFEKPPKVEHVKQVLEAF</sequence>
<dbReference type="eggNOG" id="COG2329">
    <property type="taxonomic scope" value="Bacteria"/>
</dbReference>
<evidence type="ECO:0000259" key="1">
    <source>
        <dbReference type="PROSITE" id="PS51725"/>
    </source>
</evidence>
<dbReference type="InterPro" id="IPR011008">
    <property type="entry name" value="Dimeric_a/b-barrel"/>
</dbReference>
<gene>
    <name evidence="2" type="ordered locus">Marme_3105</name>
</gene>
<keyword evidence="2" id="KW-0560">Oxidoreductase</keyword>
<dbReference type="PROSITE" id="PS51725">
    <property type="entry name" value="ABM"/>
    <property type="match status" value="1"/>
</dbReference>
<dbReference type="EMBL" id="CP002583">
    <property type="protein sequence ID" value="ADZ92324.1"/>
    <property type="molecule type" value="Genomic_DNA"/>
</dbReference>
<dbReference type="STRING" id="717774.Marme_3105"/>
<dbReference type="Gene3D" id="3.30.70.100">
    <property type="match status" value="1"/>
</dbReference>
<accession>F2K2E4</accession>
<dbReference type="InterPro" id="IPR007138">
    <property type="entry name" value="ABM_dom"/>
</dbReference>
<dbReference type="KEGG" id="mme:Marme_3105"/>
<dbReference type="Pfam" id="PF03992">
    <property type="entry name" value="ABM"/>
    <property type="match status" value="1"/>
</dbReference>
<dbReference type="GO" id="GO:0004497">
    <property type="term" value="F:monooxygenase activity"/>
    <property type="evidence" value="ECO:0007669"/>
    <property type="project" value="UniProtKB-KW"/>
</dbReference>
<dbReference type="HOGENOM" id="CLU_156590_1_0_6"/>
<keyword evidence="2" id="KW-0503">Monooxygenase</keyword>
<reference evidence="2 3" key="1">
    <citation type="journal article" date="2012" name="Stand. Genomic Sci.">
        <title>Complete genome sequence of the melanogenic marine bacterium Marinomonas mediterranea type strain (MMB-1(T)).</title>
        <authorList>
            <person name="Lucas-Elio P."/>
            <person name="Goodwin L."/>
            <person name="Woyke T."/>
            <person name="Pitluck S."/>
            <person name="Nolan M."/>
            <person name="Kyrpides N.C."/>
            <person name="Detter J.C."/>
            <person name="Copeland A."/>
            <person name="Teshima H."/>
            <person name="Bruce D."/>
            <person name="Detter C."/>
            <person name="Tapia R."/>
            <person name="Han S."/>
            <person name="Land M.L."/>
            <person name="Ivanova N."/>
            <person name="Mikhailova N."/>
            <person name="Johnston A.W."/>
            <person name="Sanchez-Amat A."/>
        </authorList>
    </citation>
    <scope>NUCLEOTIDE SEQUENCE [LARGE SCALE GENOMIC DNA]</scope>
    <source>
        <strain evidence="3">ATCC 700492 / JCM 21426 / NBRC 103028 / MMB-1</strain>
    </source>
</reference>
<dbReference type="SUPFAM" id="SSF54909">
    <property type="entry name" value="Dimeric alpha+beta barrel"/>
    <property type="match status" value="1"/>
</dbReference>
<proteinExistence type="predicted"/>
<dbReference type="PATRIC" id="fig|717774.3.peg.3195"/>
<dbReference type="OrthoDB" id="9798157at2"/>
<evidence type="ECO:0000313" key="2">
    <source>
        <dbReference type="EMBL" id="ADZ92324.1"/>
    </source>
</evidence>
<dbReference type="Proteomes" id="UP000001062">
    <property type="component" value="Chromosome"/>
</dbReference>
<evidence type="ECO:0000313" key="3">
    <source>
        <dbReference type="Proteomes" id="UP000001062"/>
    </source>
</evidence>
<feature type="domain" description="ABM" evidence="1">
    <location>
        <begin position="2"/>
        <end position="91"/>
    </location>
</feature>
<dbReference type="AlphaFoldDB" id="F2K2E4"/>
<protein>
    <submittedName>
        <fullName evidence="2">Antibiotic biosynthesis monooxygenase</fullName>
    </submittedName>
</protein>